<evidence type="ECO:0000256" key="5">
    <source>
        <dbReference type="SAM" id="Phobius"/>
    </source>
</evidence>
<dbReference type="InterPro" id="IPR013083">
    <property type="entry name" value="Znf_RING/FYVE/PHD"/>
</dbReference>
<dbReference type="Proteomes" id="UP000085678">
    <property type="component" value="Unplaced"/>
</dbReference>
<dbReference type="CDD" id="cd16787">
    <property type="entry name" value="mRING-HC-C3HC5_CGRF1"/>
    <property type="match status" value="1"/>
</dbReference>
<evidence type="ECO:0000259" key="6">
    <source>
        <dbReference type="PROSITE" id="PS50089"/>
    </source>
</evidence>
<reference evidence="8" key="1">
    <citation type="submission" date="2025-08" db="UniProtKB">
        <authorList>
            <consortium name="RefSeq"/>
        </authorList>
    </citation>
    <scope>IDENTIFICATION</scope>
    <source>
        <tissue evidence="8">Gonads</tissue>
    </source>
</reference>
<dbReference type="GeneID" id="106157037"/>
<keyword evidence="5" id="KW-0812">Transmembrane</keyword>
<dbReference type="RefSeq" id="XP_013387968.1">
    <property type="nucleotide sequence ID" value="XM_013532514.1"/>
</dbReference>
<feature type="region of interest" description="Disordered" evidence="4">
    <location>
        <begin position="256"/>
        <end position="292"/>
    </location>
</feature>
<dbReference type="Gene3D" id="3.30.40.10">
    <property type="entry name" value="Zinc/RING finger domain, C3HC4 (zinc finger)"/>
    <property type="match status" value="1"/>
</dbReference>
<keyword evidence="5" id="KW-0472">Membrane</keyword>
<feature type="compositionally biased region" description="Polar residues" evidence="4">
    <location>
        <begin position="261"/>
        <end position="278"/>
    </location>
</feature>
<feature type="domain" description="RING-type" evidence="6">
    <location>
        <begin position="296"/>
        <end position="331"/>
    </location>
</feature>
<dbReference type="PROSITE" id="PS50089">
    <property type="entry name" value="ZF_RING_2"/>
    <property type="match status" value="1"/>
</dbReference>
<evidence type="ECO:0000313" key="7">
    <source>
        <dbReference type="Proteomes" id="UP000085678"/>
    </source>
</evidence>
<evidence type="ECO:0000256" key="1">
    <source>
        <dbReference type="ARBA" id="ARBA00022771"/>
    </source>
</evidence>
<dbReference type="KEGG" id="lak:106157037"/>
<dbReference type="InParanoid" id="A0A1S3HPI8"/>
<dbReference type="PANTHER" id="PTHR15379">
    <property type="entry name" value="CELL GROWTH REGULATOR WITH RING FINGER DOMAIN PROTEIN 1"/>
    <property type="match status" value="1"/>
</dbReference>
<protein>
    <submittedName>
        <fullName evidence="8">Cell growth regulator with RING finger domain protein 1-like isoform X1</fullName>
    </submittedName>
</protein>
<dbReference type="OrthoDB" id="6287206at2759"/>
<evidence type="ECO:0000256" key="3">
    <source>
        <dbReference type="PROSITE-ProRule" id="PRU00175"/>
    </source>
</evidence>
<keyword evidence="1 3" id="KW-0479">Metal-binding</keyword>
<accession>A0A1S3HPI8</accession>
<keyword evidence="7" id="KW-1185">Reference proteome</keyword>
<dbReference type="InterPro" id="IPR001841">
    <property type="entry name" value="Znf_RING"/>
</dbReference>
<evidence type="ECO:0000256" key="4">
    <source>
        <dbReference type="SAM" id="MobiDB-lite"/>
    </source>
</evidence>
<name>A0A1S3HPI8_LINAN</name>
<evidence type="ECO:0000256" key="2">
    <source>
        <dbReference type="ARBA" id="ARBA00022833"/>
    </source>
</evidence>
<proteinExistence type="predicted"/>
<dbReference type="InterPro" id="IPR042496">
    <property type="entry name" value="CGRF1"/>
</dbReference>
<dbReference type="SUPFAM" id="SSF57850">
    <property type="entry name" value="RING/U-box"/>
    <property type="match status" value="1"/>
</dbReference>
<keyword evidence="5" id="KW-1133">Transmembrane helix</keyword>
<keyword evidence="1 3" id="KW-0863">Zinc-finger</keyword>
<evidence type="ECO:0000313" key="8">
    <source>
        <dbReference type="RefSeq" id="XP_013387968.1"/>
    </source>
</evidence>
<dbReference type="STRING" id="7574.A0A1S3HPI8"/>
<keyword evidence="2" id="KW-0862">Zinc</keyword>
<dbReference type="AlphaFoldDB" id="A0A1S3HPI8"/>
<sequence>MASLYDPSILLLNMEEDTFSQSMNADLTYTAVVTVLACTAVIVVLLFRHQFPDILEAGSSSISDIFVAPEQSMIGNHNPFVVELEHAGQQNHDYFVELKFNCTLNCSVKGYWGMNIKQLFDLLYKMDGRQFIQKMHSQDAAFTSSCIESCHVKHISQDERGNRDETITFTSTSSVLEEKLGESPRSLYPLVIITVIDPDNLHILDSEDQNQIIGLVTIVHIQDKFCENPSHIMAQYIKAASGHIFPLKSLFMAKQSERQHSQSNTTDAPLSETTSTSVEGRDSNYDDEDVDSKNDCTVCQNAPISRVLLPCRHACLCGECLRLIRRCPMCRGYIDRYFIIDSDGIGNEQDFHDDFEENGTWWERMNNKLNRWLGFS</sequence>
<gene>
    <name evidence="8" type="primary">LOC106157037</name>
</gene>
<feature type="transmembrane region" description="Helical" evidence="5">
    <location>
        <begin position="27"/>
        <end position="47"/>
    </location>
</feature>
<dbReference type="GO" id="GO:0008270">
    <property type="term" value="F:zinc ion binding"/>
    <property type="evidence" value="ECO:0007669"/>
    <property type="project" value="UniProtKB-KW"/>
</dbReference>
<dbReference type="Pfam" id="PF13920">
    <property type="entry name" value="zf-C3HC4_3"/>
    <property type="match status" value="1"/>
</dbReference>
<dbReference type="PANTHER" id="PTHR15379:SF2">
    <property type="entry name" value="CELL GROWTH REGULATOR WITH RING FINGER DOMAIN PROTEIN 1"/>
    <property type="match status" value="1"/>
</dbReference>
<dbReference type="GO" id="GO:0030308">
    <property type="term" value="P:negative regulation of cell growth"/>
    <property type="evidence" value="ECO:0007669"/>
    <property type="project" value="TreeGrafter"/>
</dbReference>
<organism evidence="7 8">
    <name type="scientific">Lingula anatina</name>
    <name type="common">Brachiopod</name>
    <name type="synonym">Lingula unguis</name>
    <dbReference type="NCBI Taxonomy" id="7574"/>
    <lineage>
        <taxon>Eukaryota</taxon>
        <taxon>Metazoa</taxon>
        <taxon>Spiralia</taxon>
        <taxon>Lophotrochozoa</taxon>
        <taxon>Brachiopoda</taxon>
        <taxon>Linguliformea</taxon>
        <taxon>Lingulata</taxon>
        <taxon>Lingulida</taxon>
        <taxon>Linguloidea</taxon>
        <taxon>Lingulidae</taxon>
        <taxon>Lingula</taxon>
    </lineage>
</organism>